<keyword evidence="1" id="KW-0732">Signal</keyword>
<dbReference type="Proteomes" id="UP000661715">
    <property type="component" value="Unassembled WGS sequence"/>
</dbReference>
<evidence type="ECO:0000259" key="2">
    <source>
        <dbReference type="SMART" id="SM00867"/>
    </source>
</evidence>
<protein>
    <recommendedName>
        <fullName evidence="2">Lipid/polyisoprenoid-binding YceI-like domain-containing protein</fullName>
    </recommendedName>
</protein>
<accession>A0ABR7URD8</accession>
<dbReference type="EMBL" id="NASZ01000004">
    <property type="protein sequence ID" value="MBD0724565.1"/>
    <property type="molecule type" value="Genomic_DNA"/>
</dbReference>
<proteinExistence type="predicted"/>
<name>A0ABR7URD8_9FLAO</name>
<feature type="chain" id="PRO_5045911329" description="Lipid/polyisoprenoid-binding YceI-like domain-containing protein" evidence="1">
    <location>
        <begin position="21"/>
        <end position="181"/>
    </location>
</feature>
<evidence type="ECO:0000313" key="4">
    <source>
        <dbReference type="Proteomes" id="UP000661715"/>
    </source>
</evidence>
<dbReference type="PANTHER" id="PTHR34406:SF1">
    <property type="entry name" value="PROTEIN YCEI"/>
    <property type="match status" value="1"/>
</dbReference>
<dbReference type="SUPFAM" id="SSF101874">
    <property type="entry name" value="YceI-like"/>
    <property type="match status" value="1"/>
</dbReference>
<organism evidence="3 4">
    <name type="scientific">Flavobacterium pokkalii</name>
    <dbReference type="NCBI Taxonomy" id="1940408"/>
    <lineage>
        <taxon>Bacteria</taxon>
        <taxon>Pseudomonadati</taxon>
        <taxon>Bacteroidota</taxon>
        <taxon>Flavobacteriia</taxon>
        <taxon>Flavobacteriales</taxon>
        <taxon>Flavobacteriaceae</taxon>
        <taxon>Flavobacterium</taxon>
    </lineage>
</organism>
<dbReference type="InterPro" id="IPR007372">
    <property type="entry name" value="Lipid/polyisoprenoid-bd_YceI"/>
</dbReference>
<gene>
    <name evidence="3" type="ORF">B6A10_05170</name>
</gene>
<dbReference type="SMART" id="SM00867">
    <property type="entry name" value="YceI"/>
    <property type="match status" value="1"/>
</dbReference>
<dbReference type="Pfam" id="PF04264">
    <property type="entry name" value="YceI"/>
    <property type="match status" value="1"/>
</dbReference>
<dbReference type="InterPro" id="IPR036761">
    <property type="entry name" value="TTHA0802/YceI-like_sf"/>
</dbReference>
<dbReference type="RefSeq" id="WP_188219971.1">
    <property type="nucleotide sequence ID" value="NZ_NASZ01000004.1"/>
</dbReference>
<dbReference type="Gene3D" id="2.40.128.110">
    <property type="entry name" value="Lipid/polyisoprenoid-binding, YceI-like"/>
    <property type="match status" value="1"/>
</dbReference>
<keyword evidence="4" id="KW-1185">Reference proteome</keyword>
<dbReference type="PANTHER" id="PTHR34406">
    <property type="entry name" value="PROTEIN YCEI"/>
    <property type="match status" value="1"/>
</dbReference>
<feature type="signal peptide" evidence="1">
    <location>
        <begin position="1"/>
        <end position="20"/>
    </location>
</feature>
<sequence length="181" mass="20237">MRLLFLIAAFLFLGKTTVFPQDKKITKTGRITFEASVPSFEEVKASNTTVSCIMDTKTGEIASLALMRGFHFKVALMEEHFNENFIESSKYPKAIFKGKIKDFDVNKTNAKGQKYDVSGTLTLHGVTKEITVPVIIQKTGNNLELNADFILSPEDFNISIPKIIKPKIAETVTVNVNYILQ</sequence>
<feature type="domain" description="Lipid/polyisoprenoid-binding YceI-like" evidence="2">
    <location>
        <begin position="22"/>
        <end position="181"/>
    </location>
</feature>
<reference evidence="3 4" key="1">
    <citation type="journal article" date="2020" name="Microbiol. Res.">
        <title>Flavobacterium pokkalii sp. nov., a novel plant growth promoting native rhizobacteria isolated from pokkali rice grown in coastal saline affected agricultural regions of southern India, Kerala.</title>
        <authorList>
            <person name="Menon R.R."/>
            <person name="Kumari S."/>
            <person name="Viver T."/>
            <person name="Rameshkumar N."/>
        </authorList>
    </citation>
    <scope>NUCLEOTIDE SEQUENCE [LARGE SCALE GENOMIC DNA]</scope>
    <source>
        <strain evidence="3 4">L1I52</strain>
    </source>
</reference>
<evidence type="ECO:0000256" key="1">
    <source>
        <dbReference type="SAM" id="SignalP"/>
    </source>
</evidence>
<comment type="caution">
    <text evidence="3">The sequence shown here is derived from an EMBL/GenBank/DDBJ whole genome shotgun (WGS) entry which is preliminary data.</text>
</comment>
<evidence type="ECO:0000313" key="3">
    <source>
        <dbReference type="EMBL" id="MBD0724565.1"/>
    </source>
</evidence>